<keyword evidence="7" id="KW-1185">Reference proteome</keyword>
<dbReference type="SMART" id="SM00422">
    <property type="entry name" value="HTH_MERR"/>
    <property type="match status" value="1"/>
</dbReference>
<sequence>MKEHYTIGEVSKIYNISVHSLRHYHKINLIVPSYIDESTGYRYYTFDQFHYISRLKYFRSIGLSLGQIRRVFESGDGSDFKAILQEIKEEKEKEIEGIKDIIDKIEWMDSYYSSSDISDMDNLIYKRHFPERYVFKTLDSEEKTIEEMDIALHSSLYSKKFRKLKYFRQYGYFMDYESLLNNVSDQISETMLLSVKPDMESPHISTLPEGDYICYCARILNESMDVSPLIKYIEAKHKTDPKVVIAFEYEEYLEDYYNAIYEIQLLF</sequence>
<dbReference type="PANTHER" id="PTHR30204:SF69">
    <property type="entry name" value="MERR-FAMILY TRANSCRIPTIONAL REGULATOR"/>
    <property type="match status" value="1"/>
</dbReference>
<feature type="domain" description="HTH merR-type" evidence="5">
    <location>
        <begin position="4"/>
        <end position="74"/>
    </location>
</feature>
<dbReference type="GO" id="GO:0003677">
    <property type="term" value="F:DNA binding"/>
    <property type="evidence" value="ECO:0007669"/>
    <property type="project" value="UniProtKB-KW"/>
</dbReference>
<dbReference type="SUPFAM" id="SSF46955">
    <property type="entry name" value="Putative DNA-binding domain"/>
    <property type="match status" value="1"/>
</dbReference>
<dbReference type="Gene3D" id="1.10.1660.10">
    <property type="match status" value="1"/>
</dbReference>
<gene>
    <name evidence="6" type="ORF">SAMN02745751_02756</name>
</gene>
<dbReference type="GO" id="GO:0003700">
    <property type="term" value="F:DNA-binding transcription factor activity"/>
    <property type="evidence" value="ECO:0007669"/>
    <property type="project" value="InterPro"/>
</dbReference>
<evidence type="ECO:0000256" key="1">
    <source>
        <dbReference type="ARBA" id="ARBA00022491"/>
    </source>
</evidence>
<evidence type="ECO:0000313" key="6">
    <source>
        <dbReference type="EMBL" id="SHJ51646.1"/>
    </source>
</evidence>
<reference evidence="6 7" key="1">
    <citation type="submission" date="2016-11" db="EMBL/GenBank/DDBJ databases">
        <authorList>
            <person name="Jaros S."/>
            <person name="Januszkiewicz K."/>
            <person name="Wedrychowicz H."/>
        </authorList>
    </citation>
    <scope>NUCLEOTIDE SEQUENCE [LARGE SCALE GENOMIC DNA]</scope>
    <source>
        <strain evidence="6 7">DSM 17477</strain>
    </source>
</reference>
<evidence type="ECO:0000256" key="3">
    <source>
        <dbReference type="ARBA" id="ARBA00023125"/>
    </source>
</evidence>
<accession>A0A1M6JY88</accession>
<dbReference type="InterPro" id="IPR000551">
    <property type="entry name" value="MerR-type_HTH_dom"/>
</dbReference>
<organism evidence="6 7">
    <name type="scientific">Dethiosulfatibacter aminovorans DSM 17477</name>
    <dbReference type="NCBI Taxonomy" id="1121476"/>
    <lineage>
        <taxon>Bacteria</taxon>
        <taxon>Bacillati</taxon>
        <taxon>Bacillota</taxon>
        <taxon>Tissierellia</taxon>
        <taxon>Dethiosulfatibacter</taxon>
    </lineage>
</organism>
<dbReference type="RefSeq" id="WP_073050146.1">
    <property type="nucleotide sequence ID" value="NZ_FQZL01000023.1"/>
</dbReference>
<proteinExistence type="predicted"/>
<evidence type="ECO:0000259" key="5">
    <source>
        <dbReference type="PROSITE" id="PS50937"/>
    </source>
</evidence>
<dbReference type="InterPro" id="IPR009061">
    <property type="entry name" value="DNA-bd_dom_put_sf"/>
</dbReference>
<dbReference type="EMBL" id="FQZL01000023">
    <property type="protein sequence ID" value="SHJ51646.1"/>
    <property type="molecule type" value="Genomic_DNA"/>
</dbReference>
<dbReference type="STRING" id="1121476.SAMN02745751_02756"/>
<protein>
    <submittedName>
        <fullName evidence="6">DNA-binding transcriptional regulator, MerR family</fullName>
    </submittedName>
</protein>
<keyword evidence="2" id="KW-0805">Transcription regulation</keyword>
<evidence type="ECO:0000313" key="7">
    <source>
        <dbReference type="Proteomes" id="UP000184052"/>
    </source>
</evidence>
<dbReference type="AlphaFoldDB" id="A0A1M6JY88"/>
<name>A0A1M6JY88_9FIRM</name>
<dbReference type="PROSITE" id="PS50937">
    <property type="entry name" value="HTH_MERR_2"/>
    <property type="match status" value="1"/>
</dbReference>
<dbReference type="Proteomes" id="UP000184052">
    <property type="component" value="Unassembled WGS sequence"/>
</dbReference>
<dbReference type="PANTHER" id="PTHR30204">
    <property type="entry name" value="REDOX-CYCLING DRUG-SENSING TRANSCRIPTIONAL ACTIVATOR SOXR"/>
    <property type="match status" value="1"/>
</dbReference>
<dbReference type="InterPro" id="IPR047057">
    <property type="entry name" value="MerR_fam"/>
</dbReference>
<dbReference type="Pfam" id="PF13411">
    <property type="entry name" value="MerR_1"/>
    <property type="match status" value="1"/>
</dbReference>
<keyword evidence="1" id="KW-0678">Repressor</keyword>
<evidence type="ECO:0000256" key="2">
    <source>
        <dbReference type="ARBA" id="ARBA00023015"/>
    </source>
</evidence>
<evidence type="ECO:0000256" key="4">
    <source>
        <dbReference type="ARBA" id="ARBA00023163"/>
    </source>
</evidence>
<keyword evidence="4" id="KW-0804">Transcription</keyword>
<keyword evidence="3 6" id="KW-0238">DNA-binding</keyword>